<dbReference type="EMBL" id="JAGMUX010000031">
    <property type="protein sequence ID" value="KAH7210786.1"/>
    <property type="molecule type" value="Genomic_DNA"/>
</dbReference>
<dbReference type="OrthoDB" id="2735536at2759"/>
<dbReference type="Proteomes" id="UP000720189">
    <property type="component" value="Unassembled WGS sequence"/>
</dbReference>
<evidence type="ECO:0000256" key="1">
    <source>
        <dbReference type="ARBA" id="ARBA00023002"/>
    </source>
</evidence>
<protein>
    <recommendedName>
        <fullName evidence="3">3-beta hydroxysteroid dehydrogenase/isomerase domain-containing protein</fullName>
    </recommendedName>
</protein>
<name>A0A9P9FXH5_FUSRE</name>
<accession>A0A9P9FXH5</accession>
<keyword evidence="5" id="KW-1185">Reference proteome</keyword>
<comment type="similarity">
    <text evidence="2">Belongs to the NAD(P)-dependent epimerase/dehydratase family. Dihydroflavonol-4-reductase subfamily.</text>
</comment>
<dbReference type="GeneID" id="70220891"/>
<sequence>MSALALSIPKGLWVLVTGATGFVAGHVIRQLLQRGYKVRGTVRDTEKASRLIDDHFKSYAEKGDLELVEVPDMAVDGALDEAVKAVTAVAHVAASTDFDPNPNNNVPHAVAGDESILKSTTRENSVKRFVFTSSIMAVALPLASNDVRGDRNTWNDVAVEAAWAPPPYEQTH</sequence>
<evidence type="ECO:0000256" key="2">
    <source>
        <dbReference type="ARBA" id="ARBA00023445"/>
    </source>
</evidence>
<evidence type="ECO:0000313" key="5">
    <source>
        <dbReference type="Proteomes" id="UP000720189"/>
    </source>
</evidence>
<dbReference type="AlphaFoldDB" id="A0A9P9FXH5"/>
<dbReference type="PANTHER" id="PTHR10366">
    <property type="entry name" value="NAD DEPENDENT EPIMERASE/DEHYDRATASE"/>
    <property type="match status" value="1"/>
</dbReference>
<evidence type="ECO:0000313" key="4">
    <source>
        <dbReference type="EMBL" id="KAH7210786.1"/>
    </source>
</evidence>
<dbReference type="Gene3D" id="3.40.50.720">
    <property type="entry name" value="NAD(P)-binding Rossmann-like Domain"/>
    <property type="match status" value="1"/>
</dbReference>
<organism evidence="4 5">
    <name type="scientific">Fusarium redolens</name>
    <dbReference type="NCBI Taxonomy" id="48865"/>
    <lineage>
        <taxon>Eukaryota</taxon>
        <taxon>Fungi</taxon>
        <taxon>Dikarya</taxon>
        <taxon>Ascomycota</taxon>
        <taxon>Pezizomycotina</taxon>
        <taxon>Sordariomycetes</taxon>
        <taxon>Hypocreomycetidae</taxon>
        <taxon>Hypocreales</taxon>
        <taxon>Nectriaceae</taxon>
        <taxon>Fusarium</taxon>
        <taxon>Fusarium redolens species complex</taxon>
    </lineage>
</organism>
<dbReference type="GO" id="GO:0016616">
    <property type="term" value="F:oxidoreductase activity, acting on the CH-OH group of donors, NAD or NADP as acceptor"/>
    <property type="evidence" value="ECO:0007669"/>
    <property type="project" value="InterPro"/>
</dbReference>
<reference evidence="4" key="1">
    <citation type="journal article" date="2021" name="Nat. Commun.">
        <title>Genetic determinants of endophytism in the Arabidopsis root mycobiome.</title>
        <authorList>
            <person name="Mesny F."/>
            <person name="Miyauchi S."/>
            <person name="Thiergart T."/>
            <person name="Pickel B."/>
            <person name="Atanasova L."/>
            <person name="Karlsson M."/>
            <person name="Huettel B."/>
            <person name="Barry K.W."/>
            <person name="Haridas S."/>
            <person name="Chen C."/>
            <person name="Bauer D."/>
            <person name="Andreopoulos W."/>
            <person name="Pangilinan J."/>
            <person name="LaButti K."/>
            <person name="Riley R."/>
            <person name="Lipzen A."/>
            <person name="Clum A."/>
            <person name="Drula E."/>
            <person name="Henrissat B."/>
            <person name="Kohler A."/>
            <person name="Grigoriev I.V."/>
            <person name="Martin F.M."/>
            <person name="Hacquard S."/>
        </authorList>
    </citation>
    <scope>NUCLEOTIDE SEQUENCE</scope>
    <source>
        <strain evidence="4">MPI-CAGE-AT-0023</strain>
    </source>
</reference>
<dbReference type="GO" id="GO:0006694">
    <property type="term" value="P:steroid biosynthetic process"/>
    <property type="evidence" value="ECO:0007669"/>
    <property type="project" value="InterPro"/>
</dbReference>
<keyword evidence="1" id="KW-0560">Oxidoreductase</keyword>
<dbReference type="SUPFAM" id="SSF51735">
    <property type="entry name" value="NAD(P)-binding Rossmann-fold domains"/>
    <property type="match status" value="1"/>
</dbReference>
<dbReference type="InterPro" id="IPR002225">
    <property type="entry name" value="3Beta_OHSteriod_DH/Estase"/>
</dbReference>
<comment type="caution">
    <text evidence="4">The sequence shown here is derived from an EMBL/GenBank/DDBJ whole genome shotgun (WGS) entry which is preliminary data.</text>
</comment>
<dbReference type="InterPro" id="IPR036291">
    <property type="entry name" value="NAD(P)-bd_dom_sf"/>
</dbReference>
<evidence type="ECO:0000259" key="3">
    <source>
        <dbReference type="Pfam" id="PF01073"/>
    </source>
</evidence>
<gene>
    <name evidence="4" type="ORF">BKA55DRAFT_546629</name>
</gene>
<dbReference type="Pfam" id="PF01073">
    <property type="entry name" value="3Beta_HSD"/>
    <property type="match status" value="1"/>
</dbReference>
<dbReference type="RefSeq" id="XP_046041557.1">
    <property type="nucleotide sequence ID" value="XM_046190937.1"/>
</dbReference>
<feature type="domain" description="3-beta hydroxysteroid dehydrogenase/isomerase" evidence="3">
    <location>
        <begin position="15"/>
        <end position="155"/>
    </location>
</feature>
<proteinExistence type="inferred from homology"/>
<dbReference type="InterPro" id="IPR050425">
    <property type="entry name" value="NAD(P)_dehydrat-like"/>
</dbReference>
<dbReference type="PANTHER" id="PTHR10366:SF562">
    <property type="entry name" value="ALDEHYDE REDUCTASE II (AFU_ORTHOLOGUE AFUA_1G11360)"/>
    <property type="match status" value="1"/>
</dbReference>